<feature type="chain" id="PRO_5012810135" description="RING-type domain-containing protein" evidence="11">
    <location>
        <begin position="37"/>
        <end position="581"/>
    </location>
</feature>
<evidence type="ECO:0000256" key="3">
    <source>
        <dbReference type="ARBA" id="ARBA00022723"/>
    </source>
</evidence>
<feature type="compositionally biased region" description="Polar residues" evidence="9">
    <location>
        <begin position="461"/>
        <end position="472"/>
    </location>
</feature>
<dbReference type="Gene3D" id="3.30.40.10">
    <property type="entry name" value="Zinc/RING finger domain, C3HC4 (zinc finger)"/>
    <property type="match status" value="1"/>
</dbReference>
<dbReference type="EMBL" id="LN891037">
    <property type="protein sequence ID" value="CUS10909.1"/>
    <property type="molecule type" value="Genomic_DNA"/>
</dbReference>
<evidence type="ECO:0000256" key="7">
    <source>
        <dbReference type="ARBA" id="ARBA00023136"/>
    </source>
</evidence>
<keyword evidence="3" id="KW-0479">Metal-binding</keyword>
<feature type="region of interest" description="Disordered" evidence="9">
    <location>
        <begin position="195"/>
        <end position="225"/>
    </location>
</feature>
<dbReference type="PANTHER" id="PTHR46539:SF1">
    <property type="entry name" value="E3 UBIQUITIN-PROTEIN LIGASE ATL42"/>
    <property type="match status" value="1"/>
</dbReference>
<keyword evidence="6 10" id="KW-1133">Transmembrane helix</keyword>
<dbReference type="GO" id="GO:0016020">
    <property type="term" value="C:membrane"/>
    <property type="evidence" value="ECO:0007669"/>
    <property type="project" value="UniProtKB-SubCell"/>
</dbReference>
<protein>
    <recommendedName>
        <fullName evidence="12">RING-type domain-containing protein</fullName>
    </recommendedName>
</protein>
<feature type="region of interest" description="Disordered" evidence="9">
    <location>
        <begin position="527"/>
        <end position="581"/>
    </location>
</feature>
<reference evidence="13" key="1">
    <citation type="submission" date="2015-10" db="EMBL/GenBank/DDBJ databases">
        <authorList>
            <person name="Regsiter A."/>
            <person name="william w."/>
        </authorList>
    </citation>
    <scope>NUCLEOTIDE SEQUENCE</scope>
    <source>
        <strain evidence="13">Montdore</strain>
    </source>
</reference>
<evidence type="ECO:0000256" key="8">
    <source>
        <dbReference type="PROSITE-ProRule" id="PRU00175"/>
    </source>
</evidence>
<dbReference type="SUPFAM" id="SSF57850">
    <property type="entry name" value="RING/U-box"/>
    <property type="match status" value="1"/>
</dbReference>
<comment type="subcellular location">
    <subcellularLocation>
        <location evidence="1">Membrane</location>
    </subcellularLocation>
</comment>
<evidence type="ECO:0000313" key="14">
    <source>
        <dbReference type="Proteomes" id="UP001412239"/>
    </source>
</evidence>
<evidence type="ECO:0000256" key="5">
    <source>
        <dbReference type="ARBA" id="ARBA00022833"/>
    </source>
</evidence>
<evidence type="ECO:0000256" key="6">
    <source>
        <dbReference type="ARBA" id="ARBA00022989"/>
    </source>
</evidence>
<dbReference type="CDD" id="cd16454">
    <property type="entry name" value="RING-H2_PA-TM-RING"/>
    <property type="match status" value="1"/>
</dbReference>
<accession>A0A292PTN6</accession>
<dbReference type="AlphaFoldDB" id="A0A292PTN6"/>
<feature type="non-terminal residue" evidence="13">
    <location>
        <position position="581"/>
    </location>
</feature>
<dbReference type="SMART" id="SM00184">
    <property type="entry name" value="RING"/>
    <property type="match status" value="1"/>
</dbReference>
<evidence type="ECO:0000256" key="11">
    <source>
        <dbReference type="SAM" id="SignalP"/>
    </source>
</evidence>
<feature type="signal peptide" evidence="11">
    <location>
        <begin position="1"/>
        <end position="36"/>
    </location>
</feature>
<dbReference type="PROSITE" id="PS50089">
    <property type="entry name" value="ZF_RING_2"/>
    <property type="match status" value="1"/>
</dbReference>
<keyword evidence="2 10" id="KW-0812">Transmembrane</keyword>
<feature type="region of interest" description="Disordered" evidence="9">
    <location>
        <begin position="498"/>
        <end position="517"/>
    </location>
</feature>
<dbReference type="Pfam" id="PF13639">
    <property type="entry name" value="zf-RING_2"/>
    <property type="match status" value="1"/>
</dbReference>
<keyword evidence="7 10" id="KW-0472">Membrane</keyword>
<dbReference type="InterPro" id="IPR001841">
    <property type="entry name" value="Znf_RING"/>
</dbReference>
<feature type="region of interest" description="Disordered" evidence="9">
    <location>
        <begin position="348"/>
        <end position="390"/>
    </location>
</feature>
<feature type="compositionally biased region" description="Low complexity" evidence="9">
    <location>
        <begin position="348"/>
        <end position="365"/>
    </location>
</feature>
<name>A0A292PTN6_9PEZI</name>
<keyword evidence="11" id="KW-0732">Signal</keyword>
<evidence type="ECO:0000313" key="13">
    <source>
        <dbReference type="EMBL" id="CUS10909.1"/>
    </source>
</evidence>
<evidence type="ECO:0000256" key="9">
    <source>
        <dbReference type="SAM" id="MobiDB-lite"/>
    </source>
</evidence>
<keyword evidence="4 8" id="KW-0863">Zinc-finger</keyword>
<feature type="region of interest" description="Disordered" evidence="9">
    <location>
        <begin position="449"/>
        <end position="489"/>
    </location>
</feature>
<dbReference type="PANTHER" id="PTHR46539">
    <property type="entry name" value="E3 UBIQUITIN-PROTEIN LIGASE ATL42"/>
    <property type="match status" value="1"/>
</dbReference>
<keyword evidence="5" id="KW-0862">Zinc</keyword>
<dbReference type="GO" id="GO:0008270">
    <property type="term" value="F:zinc ion binding"/>
    <property type="evidence" value="ECO:0007669"/>
    <property type="project" value="UniProtKB-KW"/>
</dbReference>
<organism evidence="13 14">
    <name type="scientific">Tuber aestivum</name>
    <name type="common">summer truffle</name>
    <dbReference type="NCBI Taxonomy" id="59557"/>
    <lineage>
        <taxon>Eukaryota</taxon>
        <taxon>Fungi</taxon>
        <taxon>Dikarya</taxon>
        <taxon>Ascomycota</taxon>
        <taxon>Pezizomycotina</taxon>
        <taxon>Pezizomycetes</taxon>
        <taxon>Pezizales</taxon>
        <taxon>Tuberaceae</taxon>
        <taxon>Tuber</taxon>
    </lineage>
</organism>
<feature type="domain" description="RING-type" evidence="12">
    <location>
        <begin position="399"/>
        <end position="441"/>
    </location>
</feature>
<proteinExistence type="predicted"/>
<keyword evidence="14" id="KW-1185">Reference proteome</keyword>
<sequence>MFGSTRCTVNRGGFASIPLLANLLLALVAISGFSLADQVVSPQDNGNLLSRSGLVLRTTDEVQPISVPITQWVGSSEENSLKDTVRTATLAGNLKLYDSSSNTGLAVADFAYIDCDGENATQAYHNLVWNRGVQGGSIPYAAIFFTTKHDYCKWQGAENLTSPYILTTLERRKATAFQNLLLTAKTPVTVSLSYNESDDGAMSDSRTSAHDNNNNNNNNPQNPLGPTPSTGVALIILYSITGVITALFLLIIVTGAIRAHRHPDRYGPRPTARFGRPRQSRAKGLARAVLDTLPIVRFGGAKEEGVKSDVELQEAATRASDMDELERSTTQVLPSHATPASGALAAVPQSDAPASATTTTTAAAVAGGGGGEEDAAGEVGAGAGAGESQAGFDADQVRCPVCQEDFEQGQDLRVLPCRHRFHPDCIDPWLLNVTGSCPLCRIDLRPEDQRQSFETPPSEPDSPQNRHSQGSGPTRHIDNARQGQTGEERMEALRQLREENRTNGGRHRGGAPELGLSRLRRFLGRRMVPGRGPIVERNAPAGGGDPPSGAPASAVVPPGGGAAAVGDTNNPSDVGVSERRD</sequence>
<evidence type="ECO:0000256" key="2">
    <source>
        <dbReference type="ARBA" id="ARBA00022692"/>
    </source>
</evidence>
<evidence type="ECO:0000256" key="1">
    <source>
        <dbReference type="ARBA" id="ARBA00004370"/>
    </source>
</evidence>
<evidence type="ECO:0000256" key="10">
    <source>
        <dbReference type="SAM" id="Phobius"/>
    </source>
</evidence>
<evidence type="ECO:0000256" key="4">
    <source>
        <dbReference type="ARBA" id="ARBA00022771"/>
    </source>
</evidence>
<gene>
    <name evidence="13" type="ORF">GSTUAT00005051001</name>
</gene>
<dbReference type="InterPro" id="IPR013083">
    <property type="entry name" value="Znf_RING/FYVE/PHD"/>
</dbReference>
<dbReference type="Proteomes" id="UP001412239">
    <property type="component" value="Unassembled WGS sequence"/>
</dbReference>
<evidence type="ECO:0000259" key="12">
    <source>
        <dbReference type="PROSITE" id="PS50089"/>
    </source>
</evidence>
<feature type="transmembrane region" description="Helical" evidence="10">
    <location>
        <begin position="232"/>
        <end position="257"/>
    </location>
</feature>